<dbReference type="Gene3D" id="3.30.360.10">
    <property type="entry name" value="Dihydrodipicolinate Reductase, domain 2"/>
    <property type="match status" value="1"/>
</dbReference>
<keyword evidence="2 5" id="KW-0560">Oxidoreductase</keyword>
<dbReference type="InterPro" id="IPR000683">
    <property type="entry name" value="Gfo/Idh/MocA-like_OxRdtase_N"/>
</dbReference>
<dbReference type="InterPro" id="IPR055170">
    <property type="entry name" value="GFO_IDH_MocA-like_dom"/>
</dbReference>
<gene>
    <name evidence="5" type="primary">iolG</name>
    <name evidence="5" type="ORF">ENU78_02495</name>
</gene>
<dbReference type="SUPFAM" id="SSF51735">
    <property type="entry name" value="NAD(P)-binding Rossmann-fold domains"/>
    <property type="match status" value="1"/>
</dbReference>
<evidence type="ECO:0000259" key="3">
    <source>
        <dbReference type="Pfam" id="PF01408"/>
    </source>
</evidence>
<dbReference type="FunFam" id="3.30.360.10:FF:000023">
    <property type="entry name" value="Inositol 2-dehydrogenase"/>
    <property type="match status" value="1"/>
</dbReference>
<dbReference type="EMBL" id="DTDV01000007">
    <property type="protein sequence ID" value="HGK23309.1"/>
    <property type="molecule type" value="Genomic_DNA"/>
</dbReference>
<dbReference type="EC" id="1.1.1.18" evidence="5"/>
<protein>
    <submittedName>
        <fullName evidence="5">Inositol 2-dehydrogenase</fullName>
        <ecNumber evidence="5">1.1.1.18</ecNumber>
    </submittedName>
</protein>
<dbReference type="RefSeq" id="WP_149123002.1">
    <property type="nucleotide sequence ID" value="NZ_VTFL01000004.1"/>
</dbReference>
<evidence type="ECO:0000256" key="1">
    <source>
        <dbReference type="ARBA" id="ARBA00010928"/>
    </source>
</evidence>
<accession>A0A7V3ZI00</accession>
<reference evidence="5" key="1">
    <citation type="journal article" date="2020" name="mSystems">
        <title>Genome- and Community-Level Interaction Insights into Carbon Utilization and Element Cycling Functions of Hydrothermarchaeota in Hydrothermal Sediment.</title>
        <authorList>
            <person name="Zhou Z."/>
            <person name="Liu Y."/>
            <person name="Xu W."/>
            <person name="Pan J."/>
            <person name="Luo Z.H."/>
            <person name="Li M."/>
        </authorList>
    </citation>
    <scope>NUCLEOTIDE SEQUENCE [LARGE SCALE GENOMIC DNA]</scope>
    <source>
        <strain evidence="5">SpSt-70</strain>
    </source>
</reference>
<dbReference type="InterPro" id="IPR036291">
    <property type="entry name" value="NAD(P)-bd_dom_sf"/>
</dbReference>
<evidence type="ECO:0000313" key="5">
    <source>
        <dbReference type="EMBL" id="HGK23309.1"/>
    </source>
</evidence>
<dbReference type="Pfam" id="PF22725">
    <property type="entry name" value="GFO_IDH_MocA_C3"/>
    <property type="match status" value="1"/>
</dbReference>
<evidence type="ECO:0000259" key="4">
    <source>
        <dbReference type="Pfam" id="PF22725"/>
    </source>
</evidence>
<dbReference type="PANTHER" id="PTHR42840">
    <property type="entry name" value="NAD(P)-BINDING ROSSMANN-FOLD SUPERFAMILY PROTEIN-RELATED"/>
    <property type="match status" value="1"/>
</dbReference>
<dbReference type="SUPFAM" id="SSF55347">
    <property type="entry name" value="Glyceraldehyde-3-phosphate dehydrogenase-like, C-terminal domain"/>
    <property type="match status" value="1"/>
</dbReference>
<dbReference type="GO" id="GO:0050112">
    <property type="term" value="F:inositol 2-dehydrogenase (NAD+) activity"/>
    <property type="evidence" value="ECO:0007669"/>
    <property type="project" value="UniProtKB-EC"/>
</dbReference>
<feature type="domain" description="Gfo/Idh/MocA-like oxidoreductase N-terminal" evidence="3">
    <location>
        <begin position="5"/>
        <end position="126"/>
    </location>
</feature>
<comment type="similarity">
    <text evidence="1">Belongs to the Gfo/Idh/MocA family.</text>
</comment>
<dbReference type="Pfam" id="PF01408">
    <property type="entry name" value="GFO_IDH_MocA"/>
    <property type="match status" value="1"/>
</dbReference>
<dbReference type="Gene3D" id="3.40.50.720">
    <property type="entry name" value="NAD(P)-binding Rossmann-like Domain"/>
    <property type="match status" value="1"/>
</dbReference>
<dbReference type="NCBIfam" id="TIGR04380">
    <property type="entry name" value="myo_inos_iolG"/>
    <property type="match status" value="1"/>
</dbReference>
<evidence type="ECO:0000256" key="2">
    <source>
        <dbReference type="ARBA" id="ARBA00023002"/>
    </source>
</evidence>
<dbReference type="GO" id="GO:0000166">
    <property type="term" value="F:nucleotide binding"/>
    <property type="evidence" value="ECO:0007669"/>
    <property type="project" value="InterPro"/>
</dbReference>
<proteinExistence type="inferred from homology"/>
<organism evidence="5">
    <name type="scientific">Dictyoglomus thermophilum</name>
    <dbReference type="NCBI Taxonomy" id="14"/>
    <lineage>
        <taxon>Bacteria</taxon>
        <taxon>Pseudomonadati</taxon>
        <taxon>Dictyoglomota</taxon>
        <taxon>Dictyoglomia</taxon>
        <taxon>Dictyoglomales</taxon>
        <taxon>Dictyoglomaceae</taxon>
        <taxon>Dictyoglomus</taxon>
    </lineage>
</organism>
<dbReference type="AlphaFoldDB" id="A0A7V3ZI00"/>
<sequence>MKKKIKVGVIGAGRIGRLHIENMKRYFNDLVEIKGVADIYIDNVRNLLEDLGIENLYKDHKAILEDKEIDAVLICSPTETHSQYIIESAREKKHIFCEKPIDLDIEKINLALSEVKRSGVKLQIGFQRRYDPHFRKLKEAIKEGKIGSLHILKITSRDPEPPPLDYIKVSGGIFLDMTIHDFDMARFLTESEVIEVYAVGDTFINTEIKKYGDIDTAIVFLRFENGVLGVIDNSRKAVYGYDQRIEVFGSKGSILVENELNSNLVYMNENGISKDKSKHFFMERYRDAYIEELKDFFDAIINDREVNVGGKDGLEAVLIGLAAKKSYLEGKPVRVERLEV</sequence>
<feature type="domain" description="GFO/IDH/MocA-like oxidoreductase" evidence="4">
    <location>
        <begin position="134"/>
        <end position="254"/>
    </location>
</feature>
<name>A0A7V3ZI00_DICTH</name>
<dbReference type="PANTHER" id="PTHR42840:SF3">
    <property type="entry name" value="BINDING ROSSMANN FOLD OXIDOREDUCTASE, PUTATIVE (AFU_ORTHOLOGUE AFUA_2G10240)-RELATED"/>
    <property type="match status" value="1"/>
</dbReference>
<comment type="caution">
    <text evidence="5">The sequence shown here is derived from an EMBL/GenBank/DDBJ whole genome shotgun (WGS) entry which is preliminary data.</text>
</comment>
<dbReference type="InterPro" id="IPR030827">
    <property type="entry name" value="Myo_inos_IolG"/>
</dbReference>